<reference evidence="3" key="1">
    <citation type="submission" date="2025-08" db="UniProtKB">
        <authorList>
            <consortium name="RefSeq"/>
        </authorList>
    </citation>
    <scope>IDENTIFICATION</scope>
</reference>
<accession>A0AB40CW37</accession>
<feature type="signal peptide" evidence="1">
    <location>
        <begin position="1"/>
        <end position="22"/>
    </location>
</feature>
<dbReference type="InterPro" id="IPR052927">
    <property type="entry name" value="DCC_oxidoreductase"/>
</dbReference>
<proteinExistence type="predicted"/>
<dbReference type="Pfam" id="PF04134">
    <property type="entry name" value="DCC1-like"/>
    <property type="match status" value="1"/>
</dbReference>
<dbReference type="InterPro" id="IPR007263">
    <property type="entry name" value="DCC1-like"/>
</dbReference>
<name>A0AB40CW37_DIOCR</name>
<keyword evidence="1" id="KW-0732">Signal</keyword>
<sequence length="181" mass="20410">MVASSMALFLPALSACAPAVRANGRHMRYAAVAPHSSSSSSRGVDWVKSTDAEYFQEDTRPIMLFDGVCNLCNGGVRFVRDNDHNRRIRYEALQSESGKKLLRRSGRSPDDISSVVLVEKDKSYIKSEAVLKIMEYLQVPFPQFALFFRLVPLFIRDIAYDNVANNRYTLFGRSDTDSCQI</sequence>
<gene>
    <name evidence="3" type="primary">LOC120280307</name>
</gene>
<dbReference type="RefSeq" id="XP_039143026.1">
    <property type="nucleotide sequence ID" value="XM_039287092.1"/>
</dbReference>
<evidence type="ECO:0000313" key="2">
    <source>
        <dbReference type="Proteomes" id="UP001515500"/>
    </source>
</evidence>
<evidence type="ECO:0000313" key="3">
    <source>
        <dbReference type="RefSeq" id="XP_039143026.1"/>
    </source>
</evidence>
<protein>
    <submittedName>
        <fullName evidence="3">DCC family protein At1g52590, chloroplastic</fullName>
    </submittedName>
</protein>
<dbReference type="PANTHER" id="PTHR33639">
    <property type="entry name" value="THIOL-DISULFIDE OXIDOREDUCTASE DCC"/>
    <property type="match status" value="1"/>
</dbReference>
<organism evidence="2 3">
    <name type="scientific">Dioscorea cayennensis subsp. rotundata</name>
    <name type="common">White Guinea yam</name>
    <name type="synonym">Dioscorea rotundata</name>
    <dbReference type="NCBI Taxonomy" id="55577"/>
    <lineage>
        <taxon>Eukaryota</taxon>
        <taxon>Viridiplantae</taxon>
        <taxon>Streptophyta</taxon>
        <taxon>Embryophyta</taxon>
        <taxon>Tracheophyta</taxon>
        <taxon>Spermatophyta</taxon>
        <taxon>Magnoliopsida</taxon>
        <taxon>Liliopsida</taxon>
        <taxon>Dioscoreales</taxon>
        <taxon>Dioscoreaceae</taxon>
        <taxon>Dioscorea</taxon>
    </lineage>
</organism>
<dbReference type="GeneID" id="120280307"/>
<evidence type="ECO:0000256" key="1">
    <source>
        <dbReference type="SAM" id="SignalP"/>
    </source>
</evidence>
<keyword evidence="2" id="KW-1185">Reference proteome</keyword>
<dbReference type="Proteomes" id="UP001515500">
    <property type="component" value="Chromosome 17"/>
</dbReference>
<feature type="chain" id="PRO_5044285524" evidence="1">
    <location>
        <begin position="23"/>
        <end position="181"/>
    </location>
</feature>
<dbReference type="AlphaFoldDB" id="A0AB40CW37"/>
<dbReference type="GO" id="GO:0015035">
    <property type="term" value="F:protein-disulfide reductase activity"/>
    <property type="evidence" value="ECO:0007669"/>
    <property type="project" value="InterPro"/>
</dbReference>
<dbReference type="PANTHER" id="PTHR33639:SF2">
    <property type="entry name" value="DUF393 DOMAIN-CONTAINING PROTEIN"/>
    <property type="match status" value="1"/>
</dbReference>